<keyword evidence="4 8" id="KW-0547">Nucleotide-binding</keyword>
<evidence type="ECO:0000256" key="4">
    <source>
        <dbReference type="ARBA" id="ARBA00022741"/>
    </source>
</evidence>
<dbReference type="NCBIfam" id="TIGR00459">
    <property type="entry name" value="aspS_bact"/>
    <property type="match status" value="1"/>
</dbReference>
<keyword evidence="11" id="KW-1185">Reference proteome</keyword>
<dbReference type="InterPro" id="IPR006195">
    <property type="entry name" value="aa-tRNA-synth_II"/>
</dbReference>
<feature type="binding site" evidence="8">
    <location>
        <position position="497"/>
    </location>
    <ligand>
        <name>ATP</name>
        <dbReference type="ChEBI" id="CHEBI:30616"/>
    </ligand>
</feature>
<dbReference type="InterPro" id="IPR029351">
    <property type="entry name" value="GAD_dom"/>
</dbReference>
<dbReference type="Pfam" id="PF01336">
    <property type="entry name" value="tRNA_anti-codon"/>
    <property type="match status" value="1"/>
</dbReference>
<dbReference type="Proteomes" id="UP000603865">
    <property type="component" value="Unassembled WGS sequence"/>
</dbReference>
<comment type="subcellular location">
    <subcellularLocation>
        <location evidence="8">Cytoplasm</location>
    </subcellularLocation>
</comment>
<dbReference type="PRINTS" id="PR01042">
    <property type="entry name" value="TRNASYNTHASP"/>
</dbReference>
<evidence type="ECO:0000313" key="10">
    <source>
        <dbReference type="EMBL" id="GGQ92319.1"/>
    </source>
</evidence>
<keyword evidence="3 8" id="KW-0436">Ligase</keyword>
<keyword evidence="2 8" id="KW-0963">Cytoplasm</keyword>
<evidence type="ECO:0000256" key="2">
    <source>
        <dbReference type="ARBA" id="ARBA00022490"/>
    </source>
</evidence>
<protein>
    <recommendedName>
        <fullName evidence="8">Aspartate--tRNA ligase</fullName>
        <ecNumber evidence="8">6.1.1.12</ecNumber>
    </recommendedName>
    <alternativeName>
        <fullName evidence="8">Aspartyl-tRNA synthetase</fullName>
        <shortName evidence="8">AspRS</shortName>
    </alternativeName>
</protein>
<evidence type="ECO:0000313" key="11">
    <source>
        <dbReference type="Proteomes" id="UP000603865"/>
    </source>
</evidence>
<proteinExistence type="inferred from homology"/>
<name>A0A918F198_9DEIO</name>
<dbReference type="InterPro" id="IPR047089">
    <property type="entry name" value="Asp-tRNA-ligase_1_N"/>
</dbReference>
<dbReference type="Gene3D" id="3.30.930.10">
    <property type="entry name" value="Bira Bifunctional Protein, Domain 2"/>
    <property type="match status" value="1"/>
</dbReference>
<dbReference type="PANTHER" id="PTHR22594:SF5">
    <property type="entry name" value="ASPARTATE--TRNA LIGASE, MITOCHONDRIAL"/>
    <property type="match status" value="1"/>
</dbReference>
<dbReference type="InterPro" id="IPR004524">
    <property type="entry name" value="Asp-tRNA-ligase_1"/>
</dbReference>
<evidence type="ECO:0000256" key="6">
    <source>
        <dbReference type="ARBA" id="ARBA00022917"/>
    </source>
</evidence>
<dbReference type="PROSITE" id="PS50862">
    <property type="entry name" value="AA_TRNA_LIGASE_II"/>
    <property type="match status" value="1"/>
</dbReference>
<feature type="binding site" evidence="8">
    <location>
        <begin position="242"/>
        <end position="244"/>
    </location>
    <ligand>
        <name>ATP</name>
        <dbReference type="ChEBI" id="CHEBI:30616"/>
    </ligand>
</feature>
<comment type="caution">
    <text evidence="8">Lacks conserved residue(s) required for the propagation of feature annotation.</text>
</comment>
<evidence type="ECO:0000259" key="9">
    <source>
        <dbReference type="PROSITE" id="PS50862"/>
    </source>
</evidence>
<dbReference type="Pfam" id="PF00152">
    <property type="entry name" value="tRNA-synt_2"/>
    <property type="match status" value="1"/>
</dbReference>
<keyword evidence="6 8" id="KW-0648">Protein biosynthesis</keyword>
<feature type="binding site" evidence="8">
    <location>
        <begin position="549"/>
        <end position="552"/>
    </location>
    <ligand>
        <name>ATP</name>
        <dbReference type="ChEBI" id="CHEBI:30616"/>
    </ligand>
</feature>
<dbReference type="InterPro" id="IPR004364">
    <property type="entry name" value="Aa-tRNA-synt_II"/>
</dbReference>
<dbReference type="InterPro" id="IPR045864">
    <property type="entry name" value="aa-tRNA-synth_II/BPL/LPL"/>
</dbReference>
<dbReference type="EC" id="6.1.1.12" evidence="8"/>
<dbReference type="GO" id="GO:0006422">
    <property type="term" value="P:aspartyl-tRNA aminoacylation"/>
    <property type="evidence" value="ECO:0007669"/>
    <property type="project" value="UniProtKB-UniRule"/>
</dbReference>
<sequence>MEASALLFRRGCHSESCSILPVMKRTHYVADLRPQHAGQTVTLAGWVNRVRDFPGQYFVILRDRSGIVQVTVEQDNPAYSVAGELKAEYVVEVTGTVRERGEAQRTDAYPTGGIEIVPSEIRLLNRAATPAFQVDGSPINVGEDIRLKFRYLDLRRREMQDVLRLRSRVQAEITRFLDGEGFVNVETPMLTRSTPEGARDFLVPSRLSQGEFYALPQSPQLFKQLLMIAGLDRYFQFARCFRDEDLRADRQPDFTQLDMEMSFVELDDVLELNEALLRHVFQAVLNVELPSPFPRISYREAMDRYGSDKPDLRFEHALSDVTALFQGGDFKAFAEAGTVKAMVAPDLTRKQIDELERVAKQNGAKGLGWVKRTPEGFSGGIGKFVAGVADALIGATGVQEGQTLLFSAGEWRPAVEALGAVRNALRDMFDLAADGPRFHISWVTEFPQLDQDPETGTWTYMHHPFTAPHPDDVALFGTPRQGEIRAQAYDLVLNGFEVGGGSIRIHDPEVQAKMFGAIGFTEAAAREKFGFFLDALSSGTPPHGGIAWGFDRLIMLMSGASNIREVIAFPKNNRGLDLMALAPSPVDDAQLAEVGVQVRLPAE</sequence>
<feature type="binding site" evidence="8">
    <location>
        <position position="242"/>
    </location>
    <ligand>
        <name>L-aspartate</name>
        <dbReference type="ChEBI" id="CHEBI:29991"/>
    </ligand>
</feature>
<dbReference type="PANTHER" id="PTHR22594">
    <property type="entry name" value="ASPARTYL/LYSYL-TRNA SYNTHETASE"/>
    <property type="match status" value="1"/>
</dbReference>
<dbReference type="Gene3D" id="3.30.1360.30">
    <property type="entry name" value="GAD-like domain"/>
    <property type="match status" value="1"/>
</dbReference>
<dbReference type="HAMAP" id="MF_00044">
    <property type="entry name" value="Asp_tRNA_synth_type1"/>
    <property type="match status" value="1"/>
</dbReference>
<dbReference type="InterPro" id="IPR012340">
    <property type="entry name" value="NA-bd_OB-fold"/>
</dbReference>
<dbReference type="AlphaFoldDB" id="A0A918F198"/>
<feature type="binding site" evidence="8">
    <location>
        <position position="504"/>
    </location>
    <ligand>
        <name>L-aspartate</name>
        <dbReference type="ChEBI" id="CHEBI:29991"/>
    </ligand>
</feature>
<dbReference type="NCBIfam" id="NF001750">
    <property type="entry name" value="PRK00476.1"/>
    <property type="match status" value="1"/>
</dbReference>
<comment type="similarity">
    <text evidence="1 8">Belongs to the class-II aminoacyl-tRNA synthetase family. Type 1 subfamily.</text>
</comment>
<dbReference type="SUPFAM" id="SSF55681">
    <property type="entry name" value="Class II aaRS and biotin synthetases"/>
    <property type="match status" value="1"/>
</dbReference>
<reference evidence="10" key="1">
    <citation type="journal article" date="2014" name="Int. J. Syst. Evol. Microbiol.">
        <title>Complete genome sequence of Corynebacterium casei LMG S-19264T (=DSM 44701T), isolated from a smear-ripened cheese.</title>
        <authorList>
            <consortium name="US DOE Joint Genome Institute (JGI-PGF)"/>
            <person name="Walter F."/>
            <person name="Albersmeier A."/>
            <person name="Kalinowski J."/>
            <person name="Ruckert C."/>
        </authorList>
    </citation>
    <scope>NUCLEOTIDE SEQUENCE</scope>
    <source>
        <strain evidence="10">JCM 31311</strain>
    </source>
</reference>
<comment type="function">
    <text evidence="8">Catalyzes the attachment of L-aspartate to tRNA(Asp) in a two-step reaction: L-aspartate is first activated by ATP to form Asp-AMP and then transferred to the acceptor end of tRNA(Asp).</text>
</comment>
<evidence type="ECO:0000256" key="7">
    <source>
        <dbReference type="ARBA" id="ARBA00023146"/>
    </source>
</evidence>
<comment type="catalytic activity">
    <reaction evidence="8">
        <text>tRNA(Asp) + L-aspartate + ATP = L-aspartyl-tRNA(Asp) + AMP + diphosphate</text>
        <dbReference type="Rhea" id="RHEA:19649"/>
        <dbReference type="Rhea" id="RHEA-COMP:9660"/>
        <dbReference type="Rhea" id="RHEA-COMP:9678"/>
        <dbReference type="ChEBI" id="CHEBI:29991"/>
        <dbReference type="ChEBI" id="CHEBI:30616"/>
        <dbReference type="ChEBI" id="CHEBI:33019"/>
        <dbReference type="ChEBI" id="CHEBI:78442"/>
        <dbReference type="ChEBI" id="CHEBI:78516"/>
        <dbReference type="ChEBI" id="CHEBI:456215"/>
        <dbReference type="EC" id="6.1.1.12"/>
    </reaction>
</comment>
<gene>
    <name evidence="10" type="primary">aspS1</name>
    <name evidence="8" type="synonym">aspS</name>
    <name evidence="10" type="ORF">GCM10008957_00290</name>
</gene>
<dbReference type="InterPro" id="IPR002312">
    <property type="entry name" value="Asp/Asn-tRNA-synth_IIb"/>
</dbReference>
<feature type="binding site" evidence="8">
    <location>
        <position position="251"/>
    </location>
    <ligand>
        <name>ATP</name>
        <dbReference type="ChEBI" id="CHEBI:30616"/>
    </ligand>
</feature>
<dbReference type="GO" id="GO:0005524">
    <property type="term" value="F:ATP binding"/>
    <property type="evidence" value="ECO:0007669"/>
    <property type="project" value="UniProtKB-UniRule"/>
</dbReference>
<evidence type="ECO:0000256" key="3">
    <source>
        <dbReference type="ARBA" id="ARBA00022598"/>
    </source>
</evidence>
<dbReference type="InterPro" id="IPR004115">
    <property type="entry name" value="GAD-like_sf"/>
</dbReference>
<dbReference type="GO" id="GO:0003676">
    <property type="term" value="F:nucleic acid binding"/>
    <property type="evidence" value="ECO:0007669"/>
    <property type="project" value="InterPro"/>
</dbReference>
<evidence type="ECO:0000256" key="5">
    <source>
        <dbReference type="ARBA" id="ARBA00022840"/>
    </source>
</evidence>
<dbReference type="InterPro" id="IPR004365">
    <property type="entry name" value="NA-bd_OB_tRNA"/>
</dbReference>
<accession>A0A918F198</accession>
<organism evidence="10 11">
    <name type="scientific">Deinococcus ruber</name>
    <dbReference type="NCBI Taxonomy" id="1848197"/>
    <lineage>
        <taxon>Bacteria</taxon>
        <taxon>Thermotogati</taxon>
        <taxon>Deinococcota</taxon>
        <taxon>Deinococci</taxon>
        <taxon>Deinococcales</taxon>
        <taxon>Deinococcaceae</taxon>
        <taxon>Deinococcus</taxon>
    </lineage>
</organism>
<feature type="binding site" evidence="8">
    <location>
        <position position="196"/>
    </location>
    <ligand>
        <name>L-aspartate</name>
        <dbReference type="ChEBI" id="CHEBI:29991"/>
    </ligand>
</feature>
<evidence type="ECO:0000256" key="1">
    <source>
        <dbReference type="ARBA" id="ARBA00006303"/>
    </source>
</evidence>
<dbReference type="SUPFAM" id="SSF55261">
    <property type="entry name" value="GAD domain-like"/>
    <property type="match status" value="1"/>
</dbReference>
<dbReference type="GO" id="GO:0005737">
    <property type="term" value="C:cytoplasm"/>
    <property type="evidence" value="ECO:0007669"/>
    <property type="project" value="UniProtKB-SubCell"/>
</dbReference>
<feature type="domain" description="Aminoacyl-transfer RNA synthetases class-II family profile" evidence="9">
    <location>
        <begin position="163"/>
        <end position="583"/>
    </location>
</feature>
<dbReference type="CDD" id="cd04317">
    <property type="entry name" value="EcAspRS_like_N"/>
    <property type="match status" value="1"/>
</dbReference>
<comment type="caution">
    <text evidence="10">The sequence shown here is derived from an EMBL/GenBank/DDBJ whole genome shotgun (WGS) entry which is preliminary data.</text>
</comment>
<dbReference type="GO" id="GO:0004815">
    <property type="term" value="F:aspartate-tRNA ligase activity"/>
    <property type="evidence" value="ECO:0007669"/>
    <property type="project" value="UniProtKB-UniRule"/>
</dbReference>
<dbReference type="EMBL" id="BMQL01000001">
    <property type="protein sequence ID" value="GGQ92319.1"/>
    <property type="molecule type" value="Genomic_DNA"/>
</dbReference>
<dbReference type="SUPFAM" id="SSF50249">
    <property type="entry name" value="Nucleic acid-binding proteins"/>
    <property type="match status" value="1"/>
</dbReference>
<keyword evidence="5 8" id="KW-0067">ATP-binding</keyword>
<feature type="binding site" evidence="8">
    <location>
        <position position="462"/>
    </location>
    <ligand>
        <name>L-aspartate</name>
        <dbReference type="ChEBI" id="CHEBI:29991"/>
    </ligand>
</feature>
<comment type="subunit">
    <text evidence="8">Homodimer.</text>
</comment>
<dbReference type="InterPro" id="IPR047090">
    <property type="entry name" value="AspRS_core"/>
</dbReference>
<dbReference type="Gene3D" id="2.40.50.140">
    <property type="entry name" value="Nucleic acid-binding proteins"/>
    <property type="match status" value="1"/>
</dbReference>
<evidence type="ECO:0000256" key="8">
    <source>
        <dbReference type="HAMAP-Rule" id="MF_00044"/>
    </source>
</evidence>
<keyword evidence="7 8" id="KW-0030">Aminoacyl-tRNA synthetase</keyword>
<dbReference type="Pfam" id="PF02938">
    <property type="entry name" value="GAD"/>
    <property type="match status" value="1"/>
</dbReference>
<feature type="region of interest" description="Aspartate" evidence="8">
    <location>
        <begin position="220"/>
        <end position="223"/>
    </location>
</feature>
<dbReference type="CDD" id="cd00777">
    <property type="entry name" value="AspRS_core"/>
    <property type="match status" value="1"/>
</dbReference>
<reference evidence="10" key="2">
    <citation type="submission" date="2020-09" db="EMBL/GenBank/DDBJ databases">
        <authorList>
            <person name="Sun Q."/>
            <person name="Ohkuma M."/>
        </authorList>
    </citation>
    <scope>NUCLEOTIDE SEQUENCE</scope>
    <source>
        <strain evidence="10">JCM 31311</strain>
    </source>
</reference>